<dbReference type="InterPro" id="IPR011009">
    <property type="entry name" value="Kinase-like_dom_sf"/>
</dbReference>
<dbReference type="CDD" id="cd14014">
    <property type="entry name" value="STKc_PknB_like"/>
    <property type="match status" value="1"/>
</dbReference>
<evidence type="ECO:0000256" key="4">
    <source>
        <dbReference type="ARBA" id="ARBA00022840"/>
    </source>
</evidence>
<dbReference type="Gene3D" id="3.30.450.40">
    <property type="match status" value="1"/>
</dbReference>
<dbReference type="SMART" id="SM00220">
    <property type="entry name" value="S_TKc"/>
    <property type="match status" value="1"/>
</dbReference>
<dbReference type="PROSITE" id="PS51833">
    <property type="entry name" value="HDOD"/>
    <property type="match status" value="1"/>
</dbReference>
<dbReference type="Pfam" id="PF01590">
    <property type="entry name" value="GAF"/>
    <property type="match status" value="1"/>
</dbReference>
<evidence type="ECO:0000256" key="2">
    <source>
        <dbReference type="ARBA" id="ARBA00022741"/>
    </source>
</evidence>
<evidence type="ECO:0000259" key="5">
    <source>
        <dbReference type="PROSITE" id="PS50011"/>
    </source>
</evidence>
<dbReference type="Pfam" id="PF00069">
    <property type="entry name" value="Pkinase"/>
    <property type="match status" value="1"/>
</dbReference>
<dbReference type="InterPro" id="IPR029016">
    <property type="entry name" value="GAF-like_dom_sf"/>
</dbReference>
<keyword evidence="4" id="KW-0067">ATP-binding</keyword>
<dbReference type="Gene3D" id="1.10.3210.10">
    <property type="entry name" value="Hypothetical protein af1432"/>
    <property type="match status" value="1"/>
</dbReference>
<evidence type="ECO:0000313" key="7">
    <source>
        <dbReference type="EMBL" id="MEO3712821.1"/>
    </source>
</evidence>
<name>A0ABV0GCQ3_9BURK</name>
<organism evidence="7 8">
    <name type="scientific">Roseateles flavus</name>
    <dbReference type="NCBI Taxonomy" id="3149041"/>
    <lineage>
        <taxon>Bacteria</taxon>
        <taxon>Pseudomonadati</taxon>
        <taxon>Pseudomonadota</taxon>
        <taxon>Betaproteobacteria</taxon>
        <taxon>Burkholderiales</taxon>
        <taxon>Sphaerotilaceae</taxon>
        <taxon>Roseateles</taxon>
    </lineage>
</organism>
<evidence type="ECO:0000256" key="1">
    <source>
        <dbReference type="ARBA" id="ARBA00022679"/>
    </source>
</evidence>
<dbReference type="PROSITE" id="PS50011">
    <property type="entry name" value="PROTEIN_KINASE_DOM"/>
    <property type="match status" value="1"/>
</dbReference>
<feature type="domain" description="HDOD" evidence="6">
    <location>
        <begin position="284"/>
        <end position="487"/>
    </location>
</feature>
<dbReference type="Proteomes" id="UP001462640">
    <property type="component" value="Unassembled WGS sequence"/>
</dbReference>
<protein>
    <submittedName>
        <fullName evidence="7">HDOD domain-containing protein</fullName>
    </submittedName>
</protein>
<keyword evidence="3" id="KW-0418">Kinase</keyword>
<keyword evidence="1" id="KW-0808">Transferase</keyword>
<evidence type="ECO:0000259" key="6">
    <source>
        <dbReference type="PROSITE" id="PS51833"/>
    </source>
</evidence>
<dbReference type="PROSITE" id="PS00108">
    <property type="entry name" value="PROTEIN_KINASE_ST"/>
    <property type="match status" value="1"/>
</dbReference>
<keyword evidence="2" id="KW-0547">Nucleotide-binding</keyword>
<dbReference type="Gene3D" id="1.10.510.10">
    <property type="entry name" value="Transferase(Phosphotransferase) domain 1"/>
    <property type="match status" value="1"/>
</dbReference>
<dbReference type="PANTHER" id="PTHR43289">
    <property type="entry name" value="MITOGEN-ACTIVATED PROTEIN KINASE KINASE KINASE 20-RELATED"/>
    <property type="match status" value="1"/>
</dbReference>
<gene>
    <name evidence="7" type="ORF">ABDJ40_08580</name>
</gene>
<sequence>MLRELGRGAQATVWLAHDPRLDRDVALKVLAPAADPALIDAGLHEARAVARLMHPHIVPVFEADQQDGQAYMVFEYVAGLTLTEKLQRNPVMKAREAVELMLGVLDGLMAAHETGVVHRDLKPSNILIDAKGRARILDFGIADWTSDPSHRRRVVGTPGYLSPEAAQGLAPSPVMDVFAVAVMLSEMLSGRRLNYDPDPWKAVRRVVDEDLQLPDGLDPDVDDALRAIVQRGLARDPALRWPTARALHDALAEWLHPPVMSTSSAADNGTLDFLMRRMRHRSDFPAMSESMTRIQRITSSENESLNSLSNEILKDVALTHKLLRLVNTVQYTHAGGGSISTVSRAAALIGFAGIRNLALSLILLERMENKAHARVLREEFLRSLMAASLARELCPAERESEEAFLVGMLQNLGRLLTEFYFPEEAQQIRRFVRPERGQGAAAAAPISEGAASQQVLGLSFEQLGLGVARQWGLPDALQRGMSRPEGEAPPRLLEQGTERLRWLARAANDVTDVILHSEPNEAHAKVRHMGQRYARALGLSAERIDQAADQARQRLSQLAEAMEIRLPKSSQAQRLLAPLSASPDDDSLSPLELHATALYEPTQVMTPATAPRQPAAEVLAAGIHDVTNVMVENFKLNEVLRMILETIYRGLGFRRVVFCLRDPRSNALTGRFGLGEQVEQVVPLFRVPLQVAEGQQADLFSAVCQKGADTLIADASQPRIAERLPSWFHGSVHGASFLILPLVMKGSSFAMIYADRAEAGSLNLDEKELSLLRTLRNQAVMAFKQAS</sequence>
<dbReference type="SUPFAM" id="SSF56112">
    <property type="entry name" value="Protein kinase-like (PK-like)"/>
    <property type="match status" value="1"/>
</dbReference>
<reference evidence="7 8" key="1">
    <citation type="submission" date="2024-05" db="EMBL/GenBank/DDBJ databases">
        <title>Roseateles sp. 2.12 16S ribosomal RNA gene Genome sequencing and assembly.</title>
        <authorList>
            <person name="Woo H."/>
        </authorList>
    </citation>
    <scope>NUCLEOTIDE SEQUENCE [LARGE SCALE GENOMIC DNA]</scope>
    <source>
        <strain evidence="7 8">2.12</strain>
    </source>
</reference>
<evidence type="ECO:0000313" key="8">
    <source>
        <dbReference type="Proteomes" id="UP001462640"/>
    </source>
</evidence>
<evidence type="ECO:0000256" key="3">
    <source>
        <dbReference type="ARBA" id="ARBA00022777"/>
    </source>
</evidence>
<feature type="domain" description="Protein kinase" evidence="5">
    <location>
        <begin position="1"/>
        <end position="259"/>
    </location>
</feature>
<dbReference type="EMBL" id="JBDPZC010000003">
    <property type="protein sequence ID" value="MEO3712821.1"/>
    <property type="molecule type" value="Genomic_DNA"/>
</dbReference>
<dbReference type="InterPro" id="IPR000719">
    <property type="entry name" value="Prot_kinase_dom"/>
</dbReference>
<dbReference type="PANTHER" id="PTHR43289:SF6">
    <property type="entry name" value="SERINE_THREONINE-PROTEIN KINASE NEKL-3"/>
    <property type="match status" value="1"/>
</dbReference>
<dbReference type="SUPFAM" id="SSF55781">
    <property type="entry name" value="GAF domain-like"/>
    <property type="match status" value="1"/>
</dbReference>
<dbReference type="InterPro" id="IPR008271">
    <property type="entry name" value="Ser/Thr_kinase_AS"/>
</dbReference>
<keyword evidence="8" id="KW-1185">Reference proteome</keyword>
<dbReference type="Gene3D" id="3.30.200.20">
    <property type="entry name" value="Phosphorylase Kinase, domain 1"/>
    <property type="match status" value="1"/>
</dbReference>
<dbReference type="InterPro" id="IPR003018">
    <property type="entry name" value="GAF"/>
</dbReference>
<comment type="caution">
    <text evidence="7">The sequence shown here is derived from an EMBL/GenBank/DDBJ whole genome shotgun (WGS) entry which is preliminary data.</text>
</comment>
<proteinExistence type="predicted"/>
<dbReference type="Pfam" id="PF08668">
    <property type="entry name" value="HDOD"/>
    <property type="match status" value="1"/>
</dbReference>
<dbReference type="InterPro" id="IPR013976">
    <property type="entry name" value="HDOD"/>
</dbReference>
<dbReference type="RefSeq" id="WP_347608770.1">
    <property type="nucleotide sequence ID" value="NZ_JBDPZC010000003.1"/>
</dbReference>
<accession>A0ABV0GCQ3</accession>
<dbReference type="SUPFAM" id="SSF109604">
    <property type="entry name" value="HD-domain/PDEase-like"/>
    <property type="match status" value="1"/>
</dbReference>